<keyword evidence="2" id="KW-0472">Membrane</keyword>
<sequence length="387" mass="44956">MKNRENRTYEKALKLYNNGYIDKAIDICEMGISRDLSNSKLLNLKGLLLYLKGDLEEAVALFKTNRHFNNDDISSSYLKDIEKDYERLDLYNRAVECINSFEIDEAIELLVLCTESDFNSINVNKYLAICYLRKGDYLKSHENLSKLIEIDKVNVYAKEINKELNSALEIKDSSLMKKIIPVALLIILSIFITIFIKDKGNNKYNEDNIKAEEVQNNIEVNNSHNENNSNQTNDKNVNNEEVNNENREETSEKEDKGQEIEVLSEEEIKESYIKASSYYEDNKIEEAKAVLEKILPSAEKSHLRDDIMFLLASTYENINDVDKAINYYDSYIEEYEGGSYIQEAYYRAALIYKDRNNEKSKTYALKLKDNYPNSIYNNSKIQEIISS</sequence>
<dbReference type="SUPFAM" id="SSF48452">
    <property type="entry name" value="TPR-like"/>
    <property type="match status" value="2"/>
</dbReference>
<evidence type="ECO:0000256" key="1">
    <source>
        <dbReference type="SAM" id="MobiDB-lite"/>
    </source>
</evidence>
<dbReference type="InterPro" id="IPR019734">
    <property type="entry name" value="TPR_rpt"/>
</dbReference>
<dbReference type="Gene3D" id="1.25.40.10">
    <property type="entry name" value="Tetratricopeptide repeat domain"/>
    <property type="match status" value="3"/>
</dbReference>
<comment type="caution">
    <text evidence="3">The sequence shown here is derived from an EMBL/GenBank/DDBJ whole genome shotgun (WGS) entry which is preliminary data.</text>
</comment>
<proteinExistence type="predicted"/>
<keyword evidence="2" id="KW-1133">Transmembrane helix</keyword>
<evidence type="ECO:0000313" key="3">
    <source>
        <dbReference type="EMBL" id="TGY42043.1"/>
    </source>
</evidence>
<gene>
    <name evidence="3" type="ORF">E5347_09915</name>
</gene>
<reference evidence="3 4" key="1">
    <citation type="submission" date="2019-04" db="EMBL/GenBank/DDBJ databases">
        <title>Microbes associate with the intestines of laboratory mice.</title>
        <authorList>
            <person name="Navarre W."/>
            <person name="Wong E."/>
            <person name="Huang K."/>
            <person name="Tropini C."/>
            <person name="Ng K."/>
            <person name="Yu B."/>
        </authorList>
    </citation>
    <scope>NUCLEOTIDE SEQUENCE [LARGE SCALE GENOMIC DNA]</scope>
    <source>
        <strain evidence="3 4">NM50_B9-20</strain>
    </source>
</reference>
<dbReference type="RefSeq" id="WP_136006932.1">
    <property type="nucleotide sequence ID" value="NZ_SRYR01000004.1"/>
</dbReference>
<dbReference type="InterPro" id="IPR011990">
    <property type="entry name" value="TPR-like_helical_dom_sf"/>
</dbReference>
<dbReference type="SMART" id="SM00028">
    <property type="entry name" value="TPR"/>
    <property type="match status" value="5"/>
</dbReference>
<keyword evidence="4" id="KW-1185">Reference proteome</keyword>
<evidence type="ECO:0000256" key="2">
    <source>
        <dbReference type="SAM" id="Phobius"/>
    </source>
</evidence>
<dbReference type="OrthoDB" id="1938848at2"/>
<organism evidence="3 4">
    <name type="scientific">Clostridium sartagoforme</name>
    <dbReference type="NCBI Taxonomy" id="84031"/>
    <lineage>
        <taxon>Bacteria</taxon>
        <taxon>Bacillati</taxon>
        <taxon>Bacillota</taxon>
        <taxon>Clostridia</taxon>
        <taxon>Eubacteriales</taxon>
        <taxon>Clostridiaceae</taxon>
        <taxon>Clostridium</taxon>
    </lineage>
</organism>
<dbReference type="EMBL" id="SRYR01000004">
    <property type="protein sequence ID" value="TGY42043.1"/>
    <property type="molecule type" value="Genomic_DNA"/>
</dbReference>
<keyword evidence="2" id="KW-0812">Transmembrane</keyword>
<feature type="compositionally biased region" description="Low complexity" evidence="1">
    <location>
        <begin position="220"/>
        <end position="233"/>
    </location>
</feature>
<dbReference type="AlphaFoldDB" id="A0A4S2DLY6"/>
<dbReference type="Proteomes" id="UP000306888">
    <property type="component" value="Unassembled WGS sequence"/>
</dbReference>
<name>A0A4S2DLY6_9CLOT</name>
<feature type="compositionally biased region" description="Basic and acidic residues" evidence="1">
    <location>
        <begin position="244"/>
        <end position="259"/>
    </location>
</feature>
<feature type="region of interest" description="Disordered" evidence="1">
    <location>
        <begin position="220"/>
        <end position="261"/>
    </location>
</feature>
<dbReference type="Pfam" id="PF13174">
    <property type="entry name" value="TPR_6"/>
    <property type="match status" value="2"/>
</dbReference>
<evidence type="ECO:0000313" key="4">
    <source>
        <dbReference type="Proteomes" id="UP000306888"/>
    </source>
</evidence>
<feature type="transmembrane region" description="Helical" evidence="2">
    <location>
        <begin position="179"/>
        <end position="196"/>
    </location>
</feature>
<accession>A0A4S2DLY6</accession>
<protein>
    <submittedName>
        <fullName evidence="3">Tetratricopeptide repeat protein</fullName>
    </submittedName>
</protein>